<dbReference type="RefSeq" id="WP_119438554.1">
    <property type="nucleotide sequence ID" value="NZ_QWGR01000007.1"/>
</dbReference>
<dbReference type="PANTHER" id="PTHR45436">
    <property type="entry name" value="SENSOR HISTIDINE KINASE YKOH"/>
    <property type="match status" value="1"/>
</dbReference>
<sequence>MKLVHRITIRISTVLLLLLTVWASIFYFILMDEINDETDDSLEDYSEQIITLALAGRQLPSENNGTNNSYFIRPVTNEYAAQHEGFRYSDEMVYIESKKETEPARILKTIFRNSNDQFFELTVAIPTIEKDDLQETILYWIIFLYLLLLVSIALVNFWILRQSFRPLYALLSWLRSYTIGQKIPVLSNSTKVEEFKRLNEAMLKTARRNAEMYEQQKLFIGHASHEIQTPLAVCKNRLELLMNDPELSEKQLKEILKTLEDLEHLVKLNRTLLLLTKIDNFQFQDTKTININDLTKKLLDDFNEVFAHQNIDVNIEESSILQPRMNETLSNILIRNLLKNAFVHNQEYGQVSVFIQKSELIVENSGQTRALPEEEIFKRFYQGSKKAGSTGLGLALVNSICKLYNIKREYTFNNDRHRFRLVFPASILI</sequence>
<protein>
    <recommendedName>
        <fullName evidence="2">histidine kinase</fullName>
        <ecNumber evidence="2">2.7.13.3</ecNumber>
    </recommendedName>
</protein>
<evidence type="ECO:0000256" key="3">
    <source>
        <dbReference type="ARBA" id="ARBA00022553"/>
    </source>
</evidence>
<dbReference type="InterPro" id="IPR005467">
    <property type="entry name" value="His_kinase_dom"/>
</dbReference>
<keyword evidence="11" id="KW-1185">Reference proteome</keyword>
<dbReference type="PANTHER" id="PTHR45436:SF5">
    <property type="entry name" value="SENSOR HISTIDINE KINASE TRCS"/>
    <property type="match status" value="1"/>
</dbReference>
<organism evidence="10 11">
    <name type="scientific">Maribellus luteus</name>
    <dbReference type="NCBI Taxonomy" id="2305463"/>
    <lineage>
        <taxon>Bacteria</taxon>
        <taxon>Pseudomonadati</taxon>
        <taxon>Bacteroidota</taxon>
        <taxon>Bacteroidia</taxon>
        <taxon>Marinilabiliales</taxon>
        <taxon>Prolixibacteraceae</taxon>
        <taxon>Maribellus</taxon>
    </lineage>
</organism>
<dbReference type="Pfam" id="PF02518">
    <property type="entry name" value="HATPase_c"/>
    <property type="match status" value="1"/>
</dbReference>
<dbReference type="GO" id="GO:0000155">
    <property type="term" value="F:phosphorelay sensor kinase activity"/>
    <property type="evidence" value="ECO:0007669"/>
    <property type="project" value="InterPro"/>
</dbReference>
<feature type="transmembrane region" description="Helical" evidence="8">
    <location>
        <begin position="7"/>
        <end position="30"/>
    </location>
</feature>
<dbReference type="InterPro" id="IPR050428">
    <property type="entry name" value="TCS_sensor_his_kinase"/>
</dbReference>
<accession>A0A399SW29</accession>
<gene>
    <name evidence="10" type="ORF">D1614_13895</name>
</gene>
<feature type="domain" description="Histidine kinase" evidence="9">
    <location>
        <begin position="222"/>
        <end position="427"/>
    </location>
</feature>
<dbReference type="SMART" id="SM00387">
    <property type="entry name" value="HATPase_c"/>
    <property type="match status" value="1"/>
</dbReference>
<keyword evidence="3" id="KW-0597">Phosphoprotein</keyword>
<evidence type="ECO:0000313" key="11">
    <source>
        <dbReference type="Proteomes" id="UP000265926"/>
    </source>
</evidence>
<dbReference type="InterPro" id="IPR003661">
    <property type="entry name" value="HisK_dim/P_dom"/>
</dbReference>
<keyword evidence="7 8" id="KW-1133">Transmembrane helix</keyword>
<dbReference type="AlphaFoldDB" id="A0A399SW29"/>
<dbReference type="InterPro" id="IPR003594">
    <property type="entry name" value="HATPase_dom"/>
</dbReference>
<comment type="caution">
    <text evidence="10">The sequence shown here is derived from an EMBL/GenBank/DDBJ whole genome shotgun (WGS) entry which is preliminary data.</text>
</comment>
<dbReference type="SMART" id="SM00388">
    <property type="entry name" value="HisKA"/>
    <property type="match status" value="1"/>
</dbReference>
<evidence type="ECO:0000256" key="2">
    <source>
        <dbReference type="ARBA" id="ARBA00012438"/>
    </source>
</evidence>
<dbReference type="EC" id="2.7.13.3" evidence="2"/>
<dbReference type="Pfam" id="PF00512">
    <property type="entry name" value="HisKA"/>
    <property type="match status" value="1"/>
</dbReference>
<dbReference type="Gene3D" id="1.10.287.130">
    <property type="match status" value="1"/>
</dbReference>
<name>A0A399SW29_9BACT</name>
<evidence type="ECO:0000256" key="6">
    <source>
        <dbReference type="ARBA" id="ARBA00022777"/>
    </source>
</evidence>
<dbReference type="SUPFAM" id="SSF47384">
    <property type="entry name" value="Homodimeric domain of signal transducing histidine kinase"/>
    <property type="match status" value="1"/>
</dbReference>
<evidence type="ECO:0000256" key="1">
    <source>
        <dbReference type="ARBA" id="ARBA00000085"/>
    </source>
</evidence>
<evidence type="ECO:0000313" key="10">
    <source>
        <dbReference type="EMBL" id="RIJ47668.1"/>
    </source>
</evidence>
<dbReference type="CDD" id="cd00082">
    <property type="entry name" value="HisKA"/>
    <property type="match status" value="1"/>
</dbReference>
<keyword evidence="5 8" id="KW-0812">Transmembrane</keyword>
<keyword evidence="4" id="KW-0808">Transferase</keyword>
<dbReference type="OrthoDB" id="1522504at2"/>
<dbReference type="InterPro" id="IPR036890">
    <property type="entry name" value="HATPase_C_sf"/>
</dbReference>
<dbReference type="Proteomes" id="UP000265926">
    <property type="component" value="Unassembled WGS sequence"/>
</dbReference>
<dbReference type="InterPro" id="IPR036097">
    <property type="entry name" value="HisK_dim/P_sf"/>
</dbReference>
<comment type="catalytic activity">
    <reaction evidence="1">
        <text>ATP + protein L-histidine = ADP + protein N-phospho-L-histidine.</text>
        <dbReference type="EC" id="2.7.13.3"/>
    </reaction>
</comment>
<evidence type="ECO:0000259" key="9">
    <source>
        <dbReference type="PROSITE" id="PS50109"/>
    </source>
</evidence>
<evidence type="ECO:0000256" key="7">
    <source>
        <dbReference type="ARBA" id="ARBA00022989"/>
    </source>
</evidence>
<evidence type="ECO:0000256" key="4">
    <source>
        <dbReference type="ARBA" id="ARBA00022679"/>
    </source>
</evidence>
<feature type="transmembrane region" description="Helical" evidence="8">
    <location>
        <begin position="137"/>
        <end position="160"/>
    </location>
</feature>
<proteinExistence type="predicted"/>
<dbReference type="SUPFAM" id="SSF55874">
    <property type="entry name" value="ATPase domain of HSP90 chaperone/DNA topoisomerase II/histidine kinase"/>
    <property type="match status" value="1"/>
</dbReference>
<keyword evidence="6 10" id="KW-0418">Kinase</keyword>
<dbReference type="Gene3D" id="3.30.565.10">
    <property type="entry name" value="Histidine kinase-like ATPase, C-terminal domain"/>
    <property type="match status" value="1"/>
</dbReference>
<dbReference type="GO" id="GO:0005886">
    <property type="term" value="C:plasma membrane"/>
    <property type="evidence" value="ECO:0007669"/>
    <property type="project" value="TreeGrafter"/>
</dbReference>
<reference evidence="10 11" key="1">
    <citation type="submission" date="2018-08" db="EMBL/GenBank/DDBJ databases">
        <title>Pallidiluteibacterium maritimus gen. nov., sp. nov., isolated from coastal sediment.</title>
        <authorList>
            <person name="Zhou L.Y."/>
        </authorList>
    </citation>
    <scope>NUCLEOTIDE SEQUENCE [LARGE SCALE GENOMIC DNA]</scope>
    <source>
        <strain evidence="10 11">XSD2</strain>
    </source>
</reference>
<dbReference type="EMBL" id="QWGR01000007">
    <property type="protein sequence ID" value="RIJ47668.1"/>
    <property type="molecule type" value="Genomic_DNA"/>
</dbReference>
<evidence type="ECO:0000256" key="8">
    <source>
        <dbReference type="SAM" id="Phobius"/>
    </source>
</evidence>
<keyword evidence="8" id="KW-0472">Membrane</keyword>
<evidence type="ECO:0000256" key="5">
    <source>
        <dbReference type="ARBA" id="ARBA00022692"/>
    </source>
</evidence>
<dbReference type="PROSITE" id="PS50109">
    <property type="entry name" value="HIS_KIN"/>
    <property type="match status" value="1"/>
</dbReference>